<evidence type="ECO:0000313" key="2">
    <source>
        <dbReference type="EMBL" id="SDJ35859.1"/>
    </source>
</evidence>
<evidence type="ECO:0000256" key="1">
    <source>
        <dbReference type="SAM" id="Phobius"/>
    </source>
</evidence>
<gene>
    <name evidence="2" type="ORF">SAMN05421850_1161</name>
</gene>
<dbReference type="EMBL" id="FNEB01000016">
    <property type="protein sequence ID" value="SDJ35859.1"/>
    <property type="molecule type" value="Genomic_DNA"/>
</dbReference>
<sequence length="161" mass="18010">MKVTRNTQDQLIIEERPWFTGIGISALTLFFTGAGVFSVLGGEFGGLIFFVGTALGALAFWAFVRRLMVIFDRHGVQIEIRRKWVGGQSVETLDLKALRKADVEVRETYRQGKIRRTSRPTLVMFADHDPQKIALVEHFSGGRSSQIVADEINEWLAQAAG</sequence>
<keyword evidence="1" id="KW-1133">Transmembrane helix</keyword>
<dbReference type="RefSeq" id="WP_090030540.1">
    <property type="nucleotide sequence ID" value="NZ_FNEB01000016.1"/>
</dbReference>
<protein>
    <submittedName>
        <fullName evidence="2">Uncharacterized protein</fullName>
    </submittedName>
</protein>
<proteinExistence type="predicted"/>
<keyword evidence="1" id="KW-0472">Membrane</keyword>
<accession>A0A1G8T2M0</accession>
<dbReference type="Proteomes" id="UP000199340">
    <property type="component" value="Unassembled WGS sequence"/>
</dbReference>
<dbReference type="STRING" id="490829.SAMN05421850_1161"/>
<evidence type="ECO:0000313" key="3">
    <source>
        <dbReference type="Proteomes" id="UP000199340"/>
    </source>
</evidence>
<keyword evidence="1" id="KW-0812">Transmembrane</keyword>
<feature type="transmembrane region" description="Helical" evidence="1">
    <location>
        <begin position="46"/>
        <end position="64"/>
    </location>
</feature>
<feature type="transmembrane region" description="Helical" evidence="1">
    <location>
        <begin position="21"/>
        <end position="40"/>
    </location>
</feature>
<reference evidence="2 3" key="1">
    <citation type="submission" date="2016-10" db="EMBL/GenBank/DDBJ databases">
        <authorList>
            <person name="de Groot N.N."/>
        </authorList>
    </citation>
    <scope>NUCLEOTIDE SEQUENCE [LARGE SCALE GENOMIC DNA]</scope>
    <source>
        <strain evidence="2 3">DSM 28010</strain>
    </source>
</reference>
<name>A0A1G8T2M0_9RHOB</name>
<keyword evidence="3" id="KW-1185">Reference proteome</keyword>
<dbReference type="OrthoDB" id="7728331at2"/>
<organism evidence="2 3">
    <name type="scientific">Lutimaribacter saemankumensis</name>
    <dbReference type="NCBI Taxonomy" id="490829"/>
    <lineage>
        <taxon>Bacteria</taxon>
        <taxon>Pseudomonadati</taxon>
        <taxon>Pseudomonadota</taxon>
        <taxon>Alphaproteobacteria</taxon>
        <taxon>Rhodobacterales</taxon>
        <taxon>Roseobacteraceae</taxon>
        <taxon>Lutimaribacter</taxon>
    </lineage>
</organism>
<dbReference type="AlphaFoldDB" id="A0A1G8T2M0"/>